<dbReference type="Gene3D" id="3.40.190.10">
    <property type="entry name" value="Periplasmic binding protein-like II"/>
    <property type="match status" value="2"/>
</dbReference>
<comment type="similarity">
    <text evidence="2">Belongs to the bacterial solute-binding protein 1 family.</text>
</comment>
<evidence type="ECO:0000256" key="1">
    <source>
        <dbReference type="ARBA" id="ARBA00004418"/>
    </source>
</evidence>
<dbReference type="InterPro" id="IPR006059">
    <property type="entry name" value="SBP"/>
</dbReference>
<dbReference type="Pfam" id="PF13416">
    <property type="entry name" value="SBP_bac_8"/>
    <property type="match status" value="1"/>
</dbReference>
<gene>
    <name evidence="4" type="primary">ugpB</name>
    <name evidence="4" type="ORF">PAJ_p0199</name>
</gene>
<sequence>MSAIRLSHLLPALLIATSASVFAADPVKLQMYYPIAVGGEISHTVEALVADFEKIHPEVSIQPVYTGDYATTVTKALTAFRGGNAPQMAVIGDIEAYSLMDAGAIVAASDLAKDDEGKKWIDSFYPAFLRHINGKVWGVPFQRSTVVLYWNKQAFEKAGLDADTPPANWQQVVDFGKKLVVKDGQNVSQWGIEIPTTPNGYWVFQGFAATNGAHLDNGKGTAVYFNKPGNIETLQWLTDLGQKEGVSPKGAVAWGTTPQDFLSGKTAMMVTTTGNLSVVRKNATFPFGVAMLPEKTQRGSPTGGGNLYVFKNASPAQQKAAMAFIRWVTAPEQAARWSIATGYVATSPAAWETPAMKDYVKQVPQALVAREQLNYAQPELSTYNSVQIQEALNHAIEAAITQTKTPAEALEAAQKQADRLLKAYQ</sequence>
<proteinExistence type="inferred from homology"/>
<evidence type="ECO:0000313" key="4">
    <source>
        <dbReference type="EMBL" id="BAK14066.1"/>
    </source>
</evidence>
<organism evidence="4 5">
    <name type="scientific">Pantoea ananatis (strain AJ13355)</name>
    <dbReference type="NCBI Taxonomy" id="932677"/>
    <lineage>
        <taxon>Bacteria</taxon>
        <taxon>Pseudomonadati</taxon>
        <taxon>Pseudomonadota</taxon>
        <taxon>Gammaproteobacteria</taxon>
        <taxon>Enterobacterales</taxon>
        <taxon>Erwiniaceae</taxon>
        <taxon>Pantoea</taxon>
    </lineage>
</organism>
<feature type="signal peptide" evidence="3">
    <location>
        <begin position="1"/>
        <end position="23"/>
    </location>
</feature>
<keyword evidence="3" id="KW-0732">Signal</keyword>
<dbReference type="AlphaFoldDB" id="A0A0H3L427"/>
<feature type="chain" id="PRO_5002614416" evidence="3">
    <location>
        <begin position="24"/>
        <end position="425"/>
    </location>
</feature>
<dbReference type="KEGG" id="paj:PAJ_p0199"/>
<dbReference type="OrthoDB" id="4393730at2"/>
<dbReference type="RefSeq" id="WP_014598294.1">
    <property type="nucleotide sequence ID" value="NC_017533.1"/>
</dbReference>
<keyword evidence="4" id="KW-0614">Plasmid</keyword>
<dbReference type="PANTHER" id="PTHR43649">
    <property type="entry name" value="ARABINOSE-BINDING PROTEIN-RELATED"/>
    <property type="match status" value="1"/>
</dbReference>
<dbReference type="GO" id="GO:0042597">
    <property type="term" value="C:periplasmic space"/>
    <property type="evidence" value="ECO:0007669"/>
    <property type="project" value="UniProtKB-SubCell"/>
</dbReference>
<evidence type="ECO:0000256" key="2">
    <source>
        <dbReference type="ARBA" id="ARBA00008520"/>
    </source>
</evidence>
<dbReference type="PATRIC" id="fig|932677.3.peg.4592"/>
<evidence type="ECO:0000256" key="3">
    <source>
        <dbReference type="SAM" id="SignalP"/>
    </source>
</evidence>
<dbReference type="HOGENOM" id="CLU_031285_3_1_6"/>
<dbReference type="SUPFAM" id="SSF53850">
    <property type="entry name" value="Periplasmic binding protein-like II"/>
    <property type="match status" value="1"/>
</dbReference>
<dbReference type="GO" id="GO:0030313">
    <property type="term" value="C:cell envelope"/>
    <property type="evidence" value="ECO:0007669"/>
    <property type="project" value="UniProtKB-ARBA"/>
</dbReference>
<dbReference type="EMBL" id="AP012033">
    <property type="protein sequence ID" value="BAK14066.1"/>
    <property type="molecule type" value="Genomic_DNA"/>
</dbReference>
<name>A0A0H3L427_PANAA</name>
<dbReference type="CDD" id="cd14748">
    <property type="entry name" value="PBP2_UgpB"/>
    <property type="match status" value="1"/>
</dbReference>
<dbReference type="Proteomes" id="UP000006690">
    <property type="component" value="Plasmid pEA320"/>
</dbReference>
<dbReference type="InterPro" id="IPR050490">
    <property type="entry name" value="Bact_solute-bd_prot1"/>
</dbReference>
<accession>A0A0H3L427</accession>
<reference evidence="5" key="1">
    <citation type="journal article" date="2012" name="Appl. Microbiol. Biotechnol.">
        <title>The complete genome sequence of Pantoea ananatis AJ13355, an organism with great biotechnological potential.</title>
        <authorList>
            <person name="Hara Y."/>
            <person name="Kadotani N."/>
            <person name="Izui H."/>
            <person name="Katashkina J.I."/>
            <person name="Kuvaeva T.M."/>
            <person name="Andreeva I.G."/>
            <person name="Golubeva L.I."/>
            <person name="Malko D.B."/>
            <person name="Makeev V.J."/>
            <person name="Mashko S.V."/>
            <person name="Kozlov Y.I."/>
        </authorList>
    </citation>
    <scope>NUCLEOTIDE SEQUENCE [LARGE SCALE GENOMIC DNA]</scope>
    <source>
        <strain evidence="5">AJ13355</strain>
        <plasmid evidence="5">Plasmid pEA320</plasmid>
    </source>
</reference>
<protein>
    <submittedName>
        <fullName evidence="4">Glycerol-3-phosphate-binding periplasmic protein UgpB</fullName>
    </submittedName>
</protein>
<dbReference type="PANTHER" id="PTHR43649:SF30">
    <property type="entry name" value="ABC TRANSPORTER SUBSTRATE-BINDING PROTEIN"/>
    <property type="match status" value="1"/>
</dbReference>
<evidence type="ECO:0000313" key="5">
    <source>
        <dbReference type="Proteomes" id="UP000006690"/>
    </source>
</evidence>
<geneLocation type="plasmid" evidence="4 5">
    <name>pEA320</name>
</geneLocation>
<comment type="subcellular location">
    <subcellularLocation>
        <location evidence="1">Periplasm</location>
    </subcellularLocation>
</comment>
<dbReference type="eggNOG" id="COG1653">
    <property type="taxonomic scope" value="Bacteria"/>
</dbReference>